<dbReference type="PATRIC" id="fig|45070.6.peg.1566"/>
<gene>
    <name evidence="1" type="ORF">Lnau_1496</name>
</gene>
<sequence length="219" mass="25803">MKREAQLFAGHKFFEETGSQILTRLAKVDFRDIKKTELLHKQLEDYLIMLEHHARWEEEFIFNKFFTQDEVFSLFDDHSELESKGKEIITGLKLLLELPPQTRIGKGKQIYLDFRKFYASNLVHFYEEETSFLSLLQARATDEEIRAIDKPIYQGMSSGDIVEMIKQLFPPLNMSDKKNILEDLKCFNTANFESALSELRMMFRSEEFVEILGEDLPNK</sequence>
<evidence type="ECO:0000313" key="1">
    <source>
        <dbReference type="EMBL" id="KTD36512.1"/>
    </source>
</evidence>
<keyword evidence="2" id="KW-1185">Reference proteome</keyword>
<protein>
    <recommendedName>
        <fullName evidence="3">Hemerythrin-like domain-containing protein</fullName>
    </recommendedName>
</protein>
<name>A0A0W0WW19_9GAMM</name>
<dbReference type="RefSeq" id="WP_058504499.1">
    <property type="nucleotide sequence ID" value="NZ_CAAAIF010000011.1"/>
</dbReference>
<evidence type="ECO:0008006" key="3">
    <source>
        <dbReference type="Google" id="ProtNLM"/>
    </source>
</evidence>
<dbReference type="EMBL" id="LNYO01000013">
    <property type="protein sequence ID" value="KTD36512.1"/>
    <property type="molecule type" value="Genomic_DNA"/>
</dbReference>
<dbReference type="OrthoDB" id="5635488at2"/>
<proteinExistence type="predicted"/>
<dbReference type="Gene3D" id="1.20.120.520">
    <property type="entry name" value="nmb1532 protein domain like"/>
    <property type="match status" value="1"/>
</dbReference>
<dbReference type="STRING" id="45070.Lnau_1496"/>
<evidence type="ECO:0000313" key="2">
    <source>
        <dbReference type="Proteomes" id="UP000054725"/>
    </source>
</evidence>
<accession>A0A0W0WW19</accession>
<dbReference type="AlphaFoldDB" id="A0A0W0WW19"/>
<dbReference type="Proteomes" id="UP000054725">
    <property type="component" value="Unassembled WGS sequence"/>
</dbReference>
<reference evidence="1 2" key="1">
    <citation type="submission" date="2015-11" db="EMBL/GenBank/DDBJ databases">
        <title>Genomic analysis of 38 Legionella species identifies large and diverse effector repertoires.</title>
        <authorList>
            <person name="Burstein D."/>
            <person name="Amaro F."/>
            <person name="Zusman T."/>
            <person name="Lifshitz Z."/>
            <person name="Cohen O."/>
            <person name="Gilbert J.A."/>
            <person name="Pupko T."/>
            <person name="Shuman H.A."/>
            <person name="Segal G."/>
        </authorList>
    </citation>
    <scope>NUCLEOTIDE SEQUENCE [LARGE SCALE GENOMIC DNA]</scope>
    <source>
        <strain evidence="1 2">ATCC 49506</strain>
    </source>
</reference>
<comment type="caution">
    <text evidence="1">The sequence shown here is derived from an EMBL/GenBank/DDBJ whole genome shotgun (WGS) entry which is preliminary data.</text>
</comment>
<organism evidence="1 2">
    <name type="scientific">Legionella nautarum</name>
    <dbReference type="NCBI Taxonomy" id="45070"/>
    <lineage>
        <taxon>Bacteria</taxon>
        <taxon>Pseudomonadati</taxon>
        <taxon>Pseudomonadota</taxon>
        <taxon>Gammaproteobacteria</taxon>
        <taxon>Legionellales</taxon>
        <taxon>Legionellaceae</taxon>
        <taxon>Legionella</taxon>
    </lineage>
</organism>